<protein>
    <recommendedName>
        <fullName evidence="1">DUF7832 domain-containing protein</fullName>
    </recommendedName>
</protein>
<sequence length="149" mass="16654">MKYDDASWHYGGTFPKHLPKSAGATHIGMFLAWMLINDLASEELEEDAESELAQLKDRTLTGAQFVMTVLDEKLTDQEFSEAGNAFAVAYYEGLNNDSRYVDDYLLTFGVGLEALYGVEDSWANYDQLSGVMDARFAAWNAAGRPEYII</sequence>
<reference evidence="2 3" key="1">
    <citation type="submission" date="2016-10" db="EMBL/GenBank/DDBJ databases">
        <authorList>
            <person name="de Groot N.N."/>
        </authorList>
    </citation>
    <scope>NUCLEOTIDE SEQUENCE [LARGE SCALE GENOMIC DNA]</scope>
    <source>
        <strain evidence="2 3">DSM 11363</strain>
    </source>
</reference>
<dbReference type="OrthoDB" id="4827574at2"/>
<evidence type="ECO:0000313" key="3">
    <source>
        <dbReference type="Proteomes" id="UP000182332"/>
    </source>
</evidence>
<dbReference type="RefSeq" id="WP_074889445.1">
    <property type="nucleotide sequence ID" value="NZ_FOHW01000014.1"/>
</dbReference>
<organism evidence="2 3">
    <name type="scientific">Pseudomonas graminis</name>
    <dbReference type="NCBI Taxonomy" id="158627"/>
    <lineage>
        <taxon>Bacteria</taxon>
        <taxon>Pseudomonadati</taxon>
        <taxon>Pseudomonadota</taxon>
        <taxon>Gammaproteobacteria</taxon>
        <taxon>Pseudomonadales</taxon>
        <taxon>Pseudomonadaceae</taxon>
        <taxon>Pseudomonas</taxon>
    </lineage>
</organism>
<feature type="domain" description="DUF7832" evidence="1">
    <location>
        <begin position="2"/>
        <end position="117"/>
    </location>
</feature>
<evidence type="ECO:0000259" key="1">
    <source>
        <dbReference type="Pfam" id="PF25191"/>
    </source>
</evidence>
<gene>
    <name evidence="2" type="ORF">SAMN05216197_11423</name>
</gene>
<evidence type="ECO:0000313" key="2">
    <source>
        <dbReference type="EMBL" id="SET46187.1"/>
    </source>
</evidence>
<proteinExistence type="predicted"/>
<dbReference type="EMBL" id="FOHW01000014">
    <property type="protein sequence ID" value="SET46187.1"/>
    <property type="molecule type" value="Genomic_DNA"/>
</dbReference>
<accession>A0A1I0ENQ3</accession>
<dbReference type="Pfam" id="PF25191">
    <property type="entry name" value="DUF7832"/>
    <property type="match status" value="1"/>
</dbReference>
<name>A0A1I0ENQ3_9PSED</name>
<dbReference type="Proteomes" id="UP000182332">
    <property type="component" value="Unassembled WGS sequence"/>
</dbReference>
<dbReference type="InterPro" id="IPR057154">
    <property type="entry name" value="DUF7832"/>
</dbReference>
<dbReference type="AlphaFoldDB" id="A0A1I0ENQ3"/>